<dbReference type="GO" id="GO:0007265">
    <property type="term" value="P:Ras protein signal transduction"/>
    <property type="evidence" value="ECO:0007669"/>
    <property type="project" value="TreeGrafter"/>
</dbReference>
<dbReference type="Proteomes" id="UP001140172">
    <property type="component" value="Unassembled WGS sequence"/>
</dbReference>
<dbReference type="CDD" id="cd00155">
    <property type="entry name" value="RasGEF"/>
    <property type="match status" value="1"/>
</dbReference>
<evidence type="ECO:0000256" key="2">
    <source>
        <dbReference type="PROSITE-ProRule" id="PRU00168"/>
    </source>
</evidence>
<dbReference type="Pfam" id="PF00618">
    <property type="entry name" value="RasGEF_N"/>
    <property type="match status" value="1"/>
</dbReference>
<feature type="compositionally biased region" description="Basic and acidic residues" evidence="3">
    <location>
        <begin position="571"/>
        <end position="581"/>
    </location>
</feature>
<gene>
    <name evidence="6" type="primary">BUD5</name>
    <name evidence="6" type="ORF">GGI15_004058</name>
</gene>
<feature type="domain" description="N-terminal Ras-GEF" evidence="5">
    <location>
        <begin position="106"/>
        <end position="240"/>
    </location>
</feature>
<dbReference type="InterPro" id="IPR000651">
    <property type="entry name" value="Ras-like_Gua-exchang_fac_N"/>
</dbReference>
<dbReference type="CDD" id="cd06224">
    <property type="entry name" value="REM"/>
    <property type="match status" value="1"/>
</dbReference>
<dbReference type="Gene3D" id="1.10.840.10">
    <property type="entry name" value="Ras guanine-nucleotide exchange factors catalytic domain"/>
    <property type="match status" value="1"/>
</dbReference>
<dbReference type="InterPro" id="IPR008937">
    <property type="entry name" value="Ras-like_GEF"/>
</dbReference>
<reference evidence="6" key="1">
    <citation type="submission" date="2022-07" db="EMBL/GenBank/DDBJ databases">
        <title>Phylogenomic reconstructions and comparative analyses of Kickxellomycotina fungi.</title>
        <authorList>
            <person name="Reynolds N.K."/>
            <person name="Stajich J.E."/>
            <person name="Barry K."/>
            <person name="Grigoriev I.V."/>
            <person name="Crous P."/>
            <person name="Smith M.E."/>
        </authorList>
    </citation>
    <scope>NUCLEOTIDE SEQUENCE</scope>
    <source>
        <strain evidence="6">BCRC 34489</strain>
    </source>
</reference>
<keyword evidence="7" id="KW-1185">Reference proteome</keyword>
<evidence type="ECO:0000256" key="3">
    <source>
        <dbReference type="SAM" id="MobiDB-lite"/>
    </source>
</evidence>
<evidence type="ECO:0000313" key="7">
    <source>
        <dbReference type="Proteomes" id="UP001140172"/>
    </source>
</evidence>
<evidence type="ECO:0000259" key="5">
    <source>
        <dbReference type="PROSITE" id="PS50212"/>
    </source>
</evidence>
<accession>A0A9W8H985</accession>
<dbReference type="PROSITE" id="PS50009">
    <property type="entry name" value="RASGEF_CAT"/>
    <property type="match status" value="1"/>
</dbReference>
<feature type="region of interest" description="Disordered" evidence="3">
    <location>
        <begin position="277"/>
        <end position="309"/>
    </location>
</feature>
<organism evidence="6 7">
    <name type="scientific">Coemansia interrupta</name>
    <dbReference type="NCBI Taxonomy" id="1126814"/>
    <lineage>
        <taxon>Eukaryota</taxon>
        <taxon>Fungi</taxon>
        <taxon>Fungi incertae sedis</taxon>
        <taxon>Zoopagomycota</taxon>
        <taxon>Kickxellomycotina</taxon>
        <taxon>Kickxellomycetes</taxon>
        <taxon>Kickxellales</taxon>
        <taxon>Kickxellaceae</taxon>
        <taxon>Coemansia</taxon>
    </lineage>
</organism>
<feature type="region of interest" description="Disordered" evidence="3">
    <location>
        <begin position="324"/>
        <end position="348"/>
    </location>
</feature>
<dbReference type="SUPFAM" id="SSF48366">
    <property type="entry name" value="Ras GEF"/>
    <property type="match status" value="1"/>
</dbReference>
<feature type="region of interest" description="Disordered" evidence="3">
    <location>
        <begin position="1"/>
        <end position="66"/>
    </location>
</feature>
<evidence type="ECO:0000313" key="6">
    <source>
        <dbReference type="EMBL" id="KAJ2778830.1"/>
    </source>
</evidence>
<dbReference type="AlphaFoldDB" id="A0A9W8H985"/>
<dbReference type="SMART" id="SM00229">
    <property type="entry name" value="RasGEFN"/>
    <property type="match status" value="1"/>
</dbReference>
<dbReference type="Gene3D" id="1.20.870.10">
    <property type="entry name" value="Son of sevenless (SoS) protein Chain: S domain 1"/>
    <property type="match status" value="1"/>
</dbReference>
<dbReference type="PROSITE" id="PS50212">
    <property type="entry name" value="RASGEF_NTER"/>
    <property type="match status" value="1"/>
</dbReference>
<dbReference type="PANTHER" id="PTHR23113:SF354">
    <property type="entry name" value="BUD SITE SELECTION PROTEIN 5"/>
    <property type="match status" value="1"/>
</dbReference>
<feature type="compositionally biased region" description="Polar residues" evidence="3">
    <location>
        <begin position="26"/>
        <end position="43"/>
    </location>
</feature>
<name>A0A9W8H985_9FUNG</name>
<dbReference type="SMART" id="SM00147">
    <property type="entry name" value="RasGEF"/>
    <property type="match status" value="1"/>
</dbReference>
<keyword evidence="1 2" id="KW-0344">Guanine-nucleotide releasing factor</keyword>
<comment type="caution">
    <text evidence="6">The sequence shown here is derived from an EMBL/GenBank/DDBJ whole genome shotgun (WGS) entry which is preliminary data.</text>
</comment>
<dbReference type="PANTHER" id="PTHR23113">
    <property type="entry name" value="GUANINE NUCLEOTIDE EXCHANGE FACTOR"/>
    <property type="match status" value="1"/>
</dbReference>
<feature type="region of interest" description="Disordered" evidence="3">
    <location>
        <begin position="548"/>
        <end position="581"/>
    </location>
</feature>
<evidence type="ECO:0000256" key="1">
    <source>
        <dbReference type="ARBA" id="ARBA00022658"/>
    </source>
</evidence>
<feature type="domain" description="Ras-GEF" evidence="4">
    <location>
        <begin position="377"/>
        <end position="670"/>
    </location>
</feature>
<feature type="compositionally biased region" description="Basic and acidic residues" evidence="3">
    <location>
        <begin position="548"/>
        <end position="560"/>
    </location>
</feature>
<sequence>MAFYFNQGNRKEKKHNKTALGPSPLKPTTSAKPASTANDSQAKQPAPQRRRERLGETLRLSRPGPGTALRDIRLAKIFGEPVIDPTQQTKRTPADMYSARDILFNSSGRVSYGTWHGLVMYLTQAHQQIEDYTKVFFLTFRSFATPLDLARALVRRSQLQPEGGLSAQELKLWRDRVQAPIRYRVFLAMRTWYDQYWQPYTDNELLPYLCGFLLNEYLPSRHGSSAKDCVKFLQLVETKNSNVDLRALRDTGTSAVRQTFSYQLNANALDGDSIGEASRTNVAGRNSPGATHDASKSMSRTQADADEHHSCDGRGIFHRMFNRNAPKHDHRSPSPSPHPDSLSSTDEPDITDLLMATVGMDLSIEAYRRISHILNINPVDVACQLTIIESSCYCQIQPHELLNKEFSRRPDSTALNVRQMSRWSTQISRWASMLILSEITPERRCRLLKYFINLGIQLLALKNYDAVMAIKGAIYCAGVMRLKRTWSLLPKKFTIMCRRLLDAMDSDHNYANYRELLRKSQPPLLPFLGLYLTDLTFLEDGNPTYRRYEHPADHMDRQTDSDSGSSDGSDSDNRTEYDRPRGVQLTGQTCALFARRSEVDLDNPSILVNFEKSYRLAMIIQEIQKFQIEYSGNFTMAIPGLQQYLIEEWSKYETYDDDRIYEISLQREPRAELPIAADTAAAGKDLGSGGMRLSRLLPGTQRLWSKEHVAVPDSTLSTIDSDDSGSSVY</sequence>
<evidence type="ECO:0000259" key="4">
    <source>
        <dbReference type="PROSITE" id="PS50009"/>
    </source>
</evidence>
<protein>
    <submittedName>
        <fullName evidence="6">Ras guanine nucleotide exchange factor bud5</fullName>
    </submittedName>
</protein>
<dbReference type="GO" id="GO:0005085">
    <property type="term" value="F:guanyl-nucleotide exchange factor activity"/>
    <property type="evidence" value="ECO:0007669"/>
    <property type="project" value="UniProtKB-KW"/>
</dbReference>
<dbReference type="Pfam" id="PF00617">
    <property type="entry name" value="RasGEF"/>
    <property type="match status" value="1"/>
</dbReference>
<dbReference type="InterPro" id="IPR001895">
    <property type="entry name" value="RASGEF_cat_dom"/>
</dbReference>
<dbReference type="OrthoDB" id="546434at2759"/>
<dbReference type="EMBL" id="JANBUM010000329">
    <property type="protein sequence ID" value="KAJ2778830.1"/>
    <property type="molecule type" value="Genomic_DNA"/>
</dbReference>
<dbReference type="GO" id="GO:0005886">
    <property type="term" value="C:plasma membrane"/>
    <property type="evidence" value="ECO:0007669"/>
    <property type="project" value="TreeGrafter"/>
</dbReference>
<dbReference type="InterPro" id="IPR023578">
    <property type="entry name" value="Ras_GEF_dom_sf"/>
</dbReference>
<dbReference type="InterPro" id="IPR036964">
    <property type="entry name" value="RASGEF_cat_dom_sf"/>
</dbReference>
<proteinExistence type="predicted"/>